<dbReference type="PANTHER" id="PTHR11365:SF23">
    <property type="entry name" value="HYPOTHETICAL 5-OXOPROLINASE (EUROFUNG)-RELATED"/>
    <property type="match status" value="1"/>
</dbReference>
<dbReference type="eggNOG" id="arCOG01511">
    <property type="taxonomic scope" value="Archaea"/>
</dbReference>
<dbReference type="GO" id="GO:0017168">
    <property type="term" value="F:5-oxoprolinase (ATP-hydrolyzing) activity"/>
    <property type="evidence" value="ECO:0007669"/>
    <property type="project" value="TreeGrafter"/>
</dbReference>
<dbReference type="GO" id="GO:0006749">
    <property type="term" value="P:glutathione metabolic process"/>
    <property type="evidence" value="ECO:0007669"/>
    <property type="project" value="TreeGrafter"/>
</dbReference>
<sequence length="83" mass="8538">MSDESHPKAEAHDVRLGVDVGGTFTDVVLLDGDDLTTTKVPSTEDQSVGVIEGIEKACAEAAVAPEGIDSFAHGMTVSVNALL</sequence>
<accession>M0MSA6</accession>
<dbReference type="InterPro" id="IPR043129">
    <property type="entry name" value="ATPase_NBD"/>
</dbReference>
<gene>
    <name evidence="2" type="ORF">C448_05363</name>
</gene>
<keyword evidence="3" id="KW-1185">Reference proteome</keyword>
<dbReference type="RefSeq" id="WP_004052425.1">
    <property type="nucleotide sequence ID" value="NZ_AOMC01000077.1"/>
</dbReference>
<evidence type="ECO:0000259" key="1">
    <source>
        <dbReference type="Pfam" id="PF05378"/>
    </source>
</evidence>
<dbReference type="STRING" id="931277.C448_05363"/>
<dbReference type="EMBL" id="AOMC01000077">
    <property type="protein sequence ID" value="EMA47350.1"/>
    <property type="molecule type" value="Genomic_DNA"/>
</dbReference>
<dbReference type="InterPro" id="IPR008040">
    <property type="entry name" value="Hydant_A_N"/>
</dbReference>
<dbReference type="Proteomes" id="UP000011568">
    <property type="component" value="Unassembled WGS sequence"/>
</dbReference>
<dbReference type="Pfam" id="PF05378">
    <property type="entry name" value="Hydant_A_N"/>
    <property type="match status" value="1"/>
</dbReference>
<reference evidence="2 3" key="1">
    <citation type="journal article" date="2014" name="PLoS Genet.">
        <title>Phylogenetically driven sequencing of extremely halophilic archaea reveals strategies for static and dynamic osmo-response.</title>
        <authorList>
            <person name="Becker E.A."/>
            <person name="Seitzer P.M."/>
            <person name="Tritt A."/>
            <person name="Larsen D."/>
            <person name="Krusor M."/>
            <person name="Yao A.I."/>
            <person name="Wu D."/>
            <person name="Madern D."/>
            <person name="Eisen J.A."/>
            <person name="Darling A.E."/>
            <person name="Facciotti M.T."/>
        </authorList>
    </citation>
    <scope>NUCLEOTIDE SEQUENCE [LARGE SCALE GENOMIC DNA]</scope>
    <source>
        <strain evidence="2 3">DSM 1307</strain>
    </source>
</reference>
<evidence type="ECO:0000313" key="3">
    <source>
        <dbReference type="Proteomes" id="UP000011568"/>
    </source>
</evidence>
<proteinExistence type="predicted"/>
<evidence type="ECO:0000313" key="2">
    <source>
        <dbReference type="EMBL" id="EMA47350.1"/>
    </source>
</evidence>
<feature type="non-terminal residue" evidence="2">
    <location>
        <position position="83"/>
    </location>
</feature>
<dbReference type="InterPro" id="IPR045079">
    <property type="entry name" value="Oxoprolinase-like"/>
</dbReference>
<dbReference type="GO" id="GO:0005829">
    <property type="term" value="C:cytosol"/>
    <property type="evidence" value="ECO:0007669"/>
    <property type="project" value="TreeGrafter"/>
</dbReference>
<protein>
    <submittedName>
        <fullName evidence="2">N-methylhydaintoinase A</fullName>
    </submittedName>
</protein>
<dbReference type="Gene3D" id="3.30.420.40">
    <property type="match status" value="1"/>
</dbReference>
<dbReference type="SUPFAM" id="SSF53067">
    <property type="entry name" value="Actin-like ATPase domain"/>
    <property type="match status" value="1"/>
</dbReference>
<name>M0MSA6_HALMO</name>
<organism evidence="2 3">
    <name type="scientific">Halococcus morrhuae DSM 1307</name>
    <dbReference type="NCBI Taxonomy" id="931277"/>
    <lineage>
        <taxon>Archaea</taxon>
        <taxon>Methanobacteriati</taxon>
        <taxon>Methanobacteriota</taxon>
        <taxon>Stenosarchaea group</taxon>
        <taxon>Halobacteria</taxon>
        <taxon>Halobacteriales</taxon>
        <taxon>Halococcaceae</taxon>
        <taxon>Halococcus</taxon>
    </lineage>
</organism>
<feature type="domain" description="Hydantoinase/oxoprolinase N-terminal" evidence="1">
    <location>
        <begin position="15"/>
        <end position="83"/>
    </location>
</feature>
<dbReference type="AlphaFoldDB" id="M0MSA6"/>
<dbReference type="PANTHER" id="PTHR11365">
    <property type="entry name" value="5-OXOPROLINASE RELATED"/>
    <property type="match status" value="1"/>
</dbReference>
<comment type="caution">
    <text evidence="2">The sequence shown here is derived from an EMBL/GenBank/DDBJ whole genome shotgun (WGS) entry which is preliminary data.</text>
</comment>